<dbReference type="PATRIC" id="fig|178606.4.peg.2518"/>
<evidence type="ECO:0000313" key="2">
    <source>
        <dbReference type="EMBL" id="KGA92761.1"/>
    </source>
</evidence>
<dbReference type="EMBL" id="JPGK01000012">
    <property type="protein sequence ID" value="KGA92761.1"/>
    <property type="molecule type" value="Genomic_DNA"/>
</dbReference>
<comment type="caution">
    <text evidence="2">The sequence shown here is derived from an EMBL/GenBank/DDBJ whole genome shotgun (WGS) entry which is preliminary data.</text>
</comment>
<sequence length="316" mass="33268">MTGRWGFLIGLAGFGFFLYSAFHPSRPDLPGGASGVPPADTWQPLSSSPAPSWSKAVGLPSIPGGQMPLAHTPDGTPDRHDLNTQSTVYLGAPDSPHSPENPLLGLVRTFLSGETKDLPELSAVRRVADPLSGPAGPLIPAGSILSGKILRSTGGPGEMPIFVLLPRQTVGSLRLSRPVKLLGYPDGAGNGSRLRIRFVRAIFENGLEAPMSGYAVWGDREGIPVRSDRHMAGNVGRSLGRDSLMLGGETLGAAGWMGNPGLGSMLAMQEASNALYEAQNALPPGSRQPSWHIERNTPLRVVVISGFPVPQEEKAP</sequence>
<dbReference type="RefSeq" id="WP_036083806.1">
    <property type="nucleotide sequence ID" value="NZ_JBPKCJ010000009.1"/>
</dbReference>
<protein>
    <submittedName>
        <fullName evidence="2">Uncharacterized protein</fullName>
    </submittedName>
</protein>
<organism evidence="2 3">
    <name type="scientific">Leptospirillum ferriphilum</name>
    <dbReference type="NCBI Taxonomy" id="178606"/>
    <lineage>
        <taxon>Bacteria</taxon>
        <taxon>Pseudomonadati</taxon>
        <taxon>Nitrospirota</taxon>
        <taxon>Nitrospiria</taxon>
        <taxon>Nitrospirales</taxon>
        <taxon>Nitrospiraceae</taxon>
        <taxon>Leptospirillum</taxon>
    </lineage>
</organism>
<accession>A0A094YHT3</accession>
<evidence type="ECO:0000313" key="3">
    <source>
        <dbReference type="Proteomes" id="UP000029452"/>
    </source>
</evidence>
<dbReference type="OrthoDB" id="9889092at2"/>
<dbReference type="AlphaFoldDB" id="A0A094YHT3"/>
<name>A0A094YHT3_9BACT</name>
<evidence type="ECO:0000256" key="1">
    <source>
        <dbReference type="SAM" id="MobiDB-lite"/>
    </source>
</evidence>
<proteinExistence type="predicted"/>
<gene>
    <name evidence="2" type="ORF">LptCag_0496</name>
</gene>
<feature type="region of interest" description="Disordered" evidence="1">
    <location>
        <begin position="31"/>
        <end position="84"/>
    </location>
</feature>
<dbReference type="Proteomes" id="UP000029452">
    <property type="component" value="Unassembled WGS sequence"/>
</dbReference>
<reference evidence="2 3" key="1">
    <citation type="submission" date="2014-06" db="EMBL/GenBank/DDBJ databases">
        <title>Draft genome sequence of iron oxidizing acidophile Leptospirillum ferriphilum DSM14647.</title>
        <authorList>
            <person name="Cardenas J.P."/>
            <person name="Lazcano M."/>
            <person name="Ossandon F.J."/>
            <person name="Corbett M."/>
            <person name="Holmes D.S."/>
            <person name="Watkin E."/>
        </authorList>
    </citation>
    <scope>NUCLEOTIDE SEQUENCE [LARGE SCALE GENOMIC DNA]</scope>
    <source>
        <strain evidence="2 3">DSM 14647</strain>
    </source>
</reference>